<feature type="non-terminal residue" evidence="2">
    <location>
        <position position="78"/>
    </location>
</feature>
<sequence length="78" mass="8393">MSEVHRGTEQVVALELPPEPPDASPPVTTLPRRSPLPPEPPDVVRDEALLPSPQPPEPSHAGSRGMRFTTAEGRKGLE</sequence>
<protein>
    <submittedName>
        <fullName evidence="2">Uncharacterized protein</fullName>
    </submittedName>
</protein>
<dbReference type="Proteomes" id="UP000265520">
    <property type="component" value="Unassembled WGS sequence"/>
</dbReference>
<evidence type="ECO:0000313" key="2">
    <source>
        <dbReference type="EMBL" id="MCI58131.1"/>
    </source>
</evidence>
<name>A0A392TAI8_9FABA</name>
<dbReference type="AlphaFoldDB" id="A0A392TAI8"/>
<keyword evidence="3" id="KW-1185">Reference proteome</keyword>
<comment type="caution">
    <text evidence="2">The sequence shown here is derived from an EMBL/GenBank/DDBJ whole genome shotgun (WGS) entry which is preliminary data.</text>
</comment>
<proteinExistence type="predicted"/>
<evidence type="ECO:0000313" key="3">
    <source>
        <dbReference type="Proteomes" id="UP000265520"/>
    </source>
</evidence>
<dbReference type="EMBL" id="LXQA010540951">
    <property type="protein sequence ID" value="MCI58131.1"/>
    <property type="molecule type" value="Genomic_DNA"/>
</dbReference>
<evidence type="ECO:0000256" key="1">
    <source>
        <dbReference type="SAM" id="MobiDB-lite"/>
    </source>
</evidence>
<accession>A0A392TAI8</accession>
<organism evidence="2 3">
    <name type="scientific">Trifolium medium</name>
    <dbReference type="NCBI Taxonomy" id="97028"/>
    <lineage>
        <taxon>Eukaryota</taxon>
        <taxon>Viridiplantae</taxon>
        <taxon>Streptophyta</taxon>
        <taxon>Embryophyta</taxon>
        <taxon>Tracheophyta</taxon>
        <taxon>Spermatophyta</taxon>
        <taxon>Magnoliopsida</taxon>
        <taxon>eudicotyledons</taxon>
        <taxon>Gunneridae</taxon>
        <taxon>Pentapetalae</taxon>
        <taxon>rosids</taxon>
        <taxon>fabids</taxon>
        <taxon>Fabales</taxon>
        <taxon>Fabaceae</taxon>
        <taxon>Papilionoideae</taxon>
        <taxon>50 kb inversion clade</taxon>
        <taxon>NPAAA clade</taxon>
        <taxon>Hologalegina</taxon>
        <taxon>IRL clade</taxon>
        <taxon>Trifolieae</taxon>
        <taxon>Trifolium</taxon>
    </lineage>
</organism>
<feature type="region of interest" description="Disordered" evidence="1">
    <location>
        <begin position="1"/>
        <end position="78"/>
    </location>
</feature>
<reference evidence="2 3" key="1">
    <citation type="journal article" date="2018" name="Front. Plant Sci.">
        <title>Red Clover (Trifolium pratense) and Zigzag Clover (T. medium) - A Picture of Genomic Similarities and Differences.</title>
        <authorList>
            <person name="Dluhosova J."/>
            <person name="Istvanek J."/>
            <person name="Nedelnik J."/>
            <person name="Repkova J."/>
        </authorList>
    </citation>
    <scope>NUCLEOTIDE SEQUENCE [LARGE SCALE GENOMIC DNA]</scope>
    <source>
        <strain evidence="3">cv. 10/8</strain>
        <tissue evidence="2">Leaf</tissue>
    </source>
</reference>